<dbReference type="RefSeq" id="WP_271010776.1">
    <property type="nucleotide sequence ID" value="NZ_JAQIFT010000007.1"/>
</dbReference>
<proteinExistence type="predicted"/>
<gene>
    <name evidence="3" type="ORF">PBV87_00710</name>
</gene>
<protein>
    <recommendedName>
        <fullName evidence="2">Exodeoxyribonuclease X-like C-terminal domain-containing protein</fullName>
    </recommendedName>
</protein>
<dbReference type="Pfam" id="PF20600">
    <property type="entry name" value="ExoX-like_C"/>
    <property type="match status" value="1"/>
</dbReference>
<evidence type="ECO:0000313" key="4">
    <source>
        <dbReference type="Proteomes" id="UP001169242"/>
    </source>
</evidence>
<name>A0AA42DJX1_9FIRM</name>
<comment type="caution">
    <text evidence="3">The sequence shown here is derived from an EMBL/GenBank/DDBJ whole genome shotgun (WGS) entry which is preliminary data.</text>
</comment>
<reference evidence="3" key="1">
    <citation type="journal article" date="2023" name="Int. J. Syst. Evol. Microbiol.">
        <title>&lt;i&gt;Holtiella tumoricola&lt;/i&gt; gen. nov. sp. nov., isolated from a human clinical sample.</title>
        <authorList>
            <person name="Allen-Vercoe E."/>
            <person name="Daigneault M.C."/>
            <person name="Vancuren S.J."/>
            <person name="Cochrane K."/>
            <person name="O'Neal L.L."/>
            <person name="Sankaranarayanan K."/>
            <person name="Lawson P.A."/>
        </authorList>
    </citation>
    <scope>NUCLEOTIDE SEQUENCE</scope>
    <source>
        <strain evidence="3">CC70A</strain>
    </source>
</reference>
<dbReference type="Proteomes" id="UP001169242">
    <property type="component" value="Unassembled WGS sequence"/>
</dbReference>
<feature type="region of interest" description="Disordered" evidence="1">
    <location>
        <begin position="265"/>
        <end position="291"/>
    </location>
</feature>
<evidence type="ECO:0000313" key="3">
    <source>
        <dbReference type="EMBL" id="MDA3730033.1"/>
    </source>
</evidence>
<evidence type="ECO:0000259" key="2">
    <source>
        <dbReference type="Pfam" id="PF20600"/>
    </source>
</evidence>
<feature type="compositionally biased region" description="Low complexity" evidence="1">
    <location>
        <begin position="265"/>
        <end position="281"/>
    </location>
</feature>
<evidence type="ECO:0000256" key="1">
    <source>
        <dbReference type="SAM" id="MobiDB-lite"/>
    </source>
</evidence>
<dbReference type="InterPro" id="IPR046768">
    <property type="entry name" value="ExoX-like_C"/>
</dbReference>
<dbReference type="EMBL" id="JAQIFT010000007">
    <property type="protein sequence ID" value="MDA3730033.1"/>
    <property type="molecule type" value="Genomic_DNA"/>
</dbReference>
<keyword evidence="4" id="KW-1185">Reference proteome</keyword>
<accession>A0AA42DJX1</accession>
<sequence length="291" mass="33060">MNEIMIQHQSQLSLIDSLDIQAVTQTMQKIGTFQSIVQQALKQEHDYGIIPGTNKPTLLKPGGEKICMMMGINPEYDFLDKIEDYQKGFFAYNIKCTLKKLDMNVAQGVGSCNSYEKKYRWVNVDTLPDGVDPTTVENVTDKYGRHKYKIPNPNVCDLANTILKMAKKRAFIDAVLQVASLSDVFTQDLEDMKEFLQQEQQVAAENMTLEQAYALKVNFGKYKGQNLKEILEVDKKYFDWLRDNTKDAIIKQGCQIIASALANPQNNQSQAQSQSQPQVNPLNQEDDDLPF</sequence>
<feature type="domain" description="Exodeoxyribonuclease X-like C-terminal" evidence="2">
    <location>
        <begin position="218"/>
        <end position="244"/>
    </location>
</feature>
<organism evidence="3 4">
    <name type="scientific">Holtiella tumoricola</name>
    <dbReference type="NCBI Taxonomy" id="3018743"/>
    <lineage>
        <taxon>Bacteria</taxon>
        <taxon>Bacillati</taxon>
        <taxon>Bacillota</taxon>
        <taxon>Clostridia</taxon>
        <taxon>Lachnospirales</taxon>
        <taxon>Cellulosilyticaceae</taxon>
        <taxon>Holtiella</taxon>
    </lineage>
</organism>
<dbReference type="AlphaFoldDB" id="A0AA42DJX1"/>